<accession>A0A8C9DRT8</accession>
<dbReference type="GeneTree" id="ENSGT00910000148242"/>
<feature type="chain" id="PRO_5034831169" evidence="1">
    <location>
        <begin position="36"/>
        <end position="57"/>
    </location>
</feature>
<reference evidence="2" key="2">
    <citation type="submission" date="2025-09" db="UniProtKB">
        <authorList>
            <consortium name="Ensembl"/>
        </authorList>
    </citation>
    <scope>IDENTIFICATION</scope>
</reference>
<name>A0A8C9DRT8_PROSS</name>
<sequence length="57" mass="6064">TWGCTGAAAVREGLFFSASLCLLLLLSAWDRGSRAVSSWGSPRAKSNEHPLLVSVQC</sequence>
<keyword evidence="1" id="KW-0732">Signal</keyword>
<dbReference type="Proteomes" id="UP000694414">
    <property type="component" value="Unplaced"/>
</dbReference>
<evidence type="ECO:0000256" key="1">
    <source>
        <dbReference type="SAM" id="SignalP"/>
    </source>
</evidence>
<protein>
    <submittedName>
        <fullName evidence="2">Uncharacterized protein</fullName>
    </submittedName>
</protein>
<keyword evidence="3" id="KW-1185">Reference proteome</keyword>
<reference evidence="2" key="1">
    <citation type="submission" date="2025-08" db="UniProtKB">
        <authorList>
            <consortium name="Ensembl"/>
        </authorList>
    </citation>
    <scope>IDENTIFICATION</scope>
</reference>
<organism evidence="2 3">
    <name type="scientific">Prolemur simus</name>
    <name type="common">Greater bamboo lemur</name>
    <name type="synonym">Hapalemur simus</name>
    <dbReference type="NCBI Taxonomy" id="1328070"/>
    <lineage>
        <taxon>Eukaryota</taxon>
        <taxon>Metazoa</taxon>
        <taxon>Chordata</taxon>
        <taxon>Craniata</taxon>
        <taxon>Vertebrata</taxon>
        <taxon>Euteleostomi</taxon>
        <taxon>Mammalia</taxon>
        <taxon>Eutheria</taxon>
        <taxon>Euarchontoglires</taxon>
        <taxon>Primates</taxon>
        <taxon>Strepsirrhini</taxon>
        <taxon>Lemuriformes</taxon>
        <taxon>Lemuridae</taxon>
        <taxon>Prolemur</taxon>
    </lineage>
</organism>
<proteinExistence type="predicted"/>
<feature type="signal peptide" evidence="1">
    <location>
        <begin position="1"/>
        <end position="35"/>
    </location>
</feature>
<evidence type="ECO:0000313" key="3">
    <source>
        <dbReference type="Proteomes" id="UP000694414"/>
    </source>
</evidence>
<dbReference type="AlphaFoldDB" id="A0A8C9DRT8"/>
<evidence type="ECO:0000313" key="2">
    <source>
        <dbReference type="Ensembl" id="ENSPSMP00000028877.1"/>
    </source>
</evidence>
<dbReference type="Ensembl" id="ENSPSMT00000033336.1">
    <property type="protein sequence ID" value="ENSPSMP00000028877.1"/>
    <property type="gene ID" value="ENSPSMG00000020072.1"/>
</dbReference>